<gene>
    <name evidence="1" type="ORF">Ctaglu_42590</name>
</gene>
<evidence type="ECO:0000313" key="1">
    <source>
        <dbReference type="EMBL" id="GCD12636.1"/>
    </source>
</evidence>
<protein>
    <submittedName>
        <fullName evidence="1">Uncharacterized protein</fullName>
    </submittedName>
</protein>
<proteinExistence type="predicted"/>
<reference evidence="1 2" key="1">
    <citation type="submission" date="2018-11" db="EMBL/GenBank/DDBJ databases">
        <title>Genome sequencing and assembly of Clostridium tagluense strain A121.</title>
        <authorList>
            <person name="Murakami T."/>
            <person name="Segawa T."/>
            <person name="Shcherbakova V.A."/>
            <person name="Mori H."/>
            <person name="Yoshimura Y."/>
        </authorList>
    </citation>
    <scope>NUCLEOTIDE SEQUENCE [LARGE SCALE GENOMIC DNA]</scope>
    <source>
        <strain evidence="1 2">A121</strain>
    </source>
</reference>
<dbReference type="RefSeq" id="WP_125005478.1">
    <property type="nucleotide sequence ID" value="NZ_BHYK01000037.1"/>
</dbReference>
<name>A0A401UT00_9CLOT</name>
<keyword evidence="2" id="KW-1185">Reference proteome</keyword>
<dbReference type="Proteomes" id="UP000287872">
    <property type="component" value="Unassembled WGS sequence"/>
</dbReference>
<accession>A0A401UT00</accession>
<dbReference type="AlphaFoldDB" id="A0A401UT00"/>
<comment type="caution">
    <text evidence="1">The sequence shown here is derived from an EMBL/GenBank/DDBJ whole genome shotgun (WGS) entry which is preliminary data.</text>
</comment>
<dbReference type="EMBL" id="BHYK01000037">
    <property type="protein sequence ID" value="GCD12636.1"/>
    <property type="molecule type" value="Genomic_DNA"/>
</dbReference>
<sequence length="96" mass="11371">MTEQQEKYLIDKGFEIMKPELKICSDNIIRDIPHYIEENKEKCASLSFNRKEGKFFIRVNKKWCYSAEDIKLVKDKLDELTEILEALQNLDENSAL</sequence>
<organism evidence="1 2">
    <name type="scientific">Clostridium tagluense</name>
    <dbReference type="NCBI Taxonomy" id="360422"/>
    <lineage>
        <taxon>Bacteria</taxon>
        <taxon>Bacillati</taxon>
        <taxon>Bacillota</taxon>
        <taxon>Clostridia</taxon>
        <taxon>Eubacteriales</taxon>
        <taxon>Clostridiaceae</taxon>
        <taxon>Clostridium</taxon>
    </lineage>
</organism>
<evidence type="ECO:0000313" key="2">
    <source>
        <dbReference type="Proteomes" id="UP000287872"/>
    </source>
</evidence>